<protein>
    <submittedName>
        <fullName evidence="1">Uncharacterized protein</fullName>
    </submittedName>
</protein>
<reference evidence="1 2" key="1">
    <citation type="submission" date="2019-09" db="EMBL/GenBank/DDBJ databases">
        <title>Genome sequencing of Ng87 strain.</title>
        <authorList>
            <person name="Karasev E.S."/>
            <person name="Andronov E."/>
        </authorList>
    </citation>
    <scope>NUCLEOTIDE SEQUENCE [LARGE SCALE GENOMIC DNA]</scope>
    <source>
        <strain evidence="1 2">Ng87</strain>
    </source>
</reference>
<dbReference type="Proteomes" id="UP000386575">
    <property type="component" value="Unassembled WGS sequence"/>
</dbReference>
<comment type="caution">
    <text evidence="1">The sequence shown here is derived from an EMBL/GenBank/DDBJ whole genome shotgun (WGS) entry which is preliminary data.</text>
</comment>
<dbReference type="AlphaFoldDB" id="A0A6A1TZY7"/>
<sequence length="180" mass="20917">MAIRLVRQLSEEQKELVKEVFERKMTPDRAEEISQEMGYGPIAEEFDYLRYHVDSMPAWTLPMSMAWILWRDIEEVTKLHDPYRQNNFRWEAFTFDPPTRMTPGSLPLPALARRSFRLKRLEPATFLSISITSYNGRAIPLRCKDAREAKAMLWDKLILGEITATALDVGFHAELSRLGA</sequence>
<gene>
    <name evidence="1" type="ORF">F4V91_23215</name>
</gene>
<dbReference type="EMBL" id="VZUL01000002">
    <property type="protein sequence ID" value="KAB1089004.1"/>
    <property type="molecule type" value="Genomic_DNA"/>
</dbReference>
<accession>A0A6A1TZY7</accession>
<dbReference type="RefSeq" id="WP_151045629.1">
    <property type="nucleotide sequence ID" value="NZ_VZUL01000002.1"/>
</dbReference>
<name>A0A6A1TZY7_NEOGA</name>
<evidence type="ECO:0000313" key="1">
    <source>
        <dbReference type="EMBL" id="KAB1089004.1"/>
    </source>
</evidence>
<evidence type="ECO:0000313" key="2">
    <source>
        <dbReference type="Proteomes" id="UP000386575"/>
    </source>
</evidence>
<organism evidence="1 2">
    <name type="scientific">Neorhizobium galegae</name>
    <name type="common">Rhizobium galegae</name>
    <dbReference type="NCBI Taxonomy" id="399"/>
    <lineage>
        <taxon>Bacteria</taxon>
        <taxon>Pseudomonadati</taxon>
        <taxon>Pseudomonadota</taxon>
        <taxon>Alphaproteobacteria</taxon>
        <taxon>Hyphomicrobiales</taxon>
        <taxon>Rhizobiaceae</taxon>
        <taxon>Rhizobium/Agrobacterium group</taxon>
        <taxon>Neorhizobium</taxon>
    </lineage>
</organism>
<proteinExistence type="predicted"/>